<dbReference type="RefSeq" id="WP_061494611.1">
    <property type="nucleotide sequence ID" value="NZ_CP115659.1"/>
</dbReference>
<dbReference type="Proteomes" id="UP000198975">
    <property type="component" value="Unassembled WGS sequence"/>
</dbReference>
<accession>A0A1C4B2X3</accession>
<name>A0A1C4B2X3_9ENTR</name>
<reference evidence="2" key="1">
    <citation type="submission" date="2016-08" db="EMBL/GenBank/DDBJ databases">
        <authorList>
            <person name="Varghese N."/>
            <person name="Submissions Spin"/>
        </authorList>
    </citation>
    <scope>NUCLEOTIDE SEQUENCE [LARGE SCALE GENOMIC DNA]</scope>
    <source>
        <strain evidence="2">REICA_082</strain>
    </source>
</reference>
<dbReference type="AlphaFoldDB" id="A0A1C4B2X3"/>
<protein>
    <submittedName>
        <fullName evidence="1">Biofilm formation protein (YliH/bssR)</fullName>
    </submittedName>
</protein>
<evidence type="ECO:0000313" key="1">
    <source>
        <dbReference type="EMBL" id="SCC01197.1"/>
    </source>
</evidence>
<gene>
    <name evidence="1" type="ORF">GA0061071_10483</name>
</gene>
<keyword evidence="2" id="KW-1185">Reference proteome</keyword>
<dbReference type="EMBL" id="FMAY01000004">
    <property type="protein sequence ID" value="SCC01197.1"/>
    <property type="molecule type" value="Genomic_DNA"/>
</dbReference>
<dbReference type="OrthoDB" id="6630475at2"/>
<dbReference type="InterPro" id="IPR020359">
    <property type="entry name" value="Biofilm_regulator_BssR"/>
</dbReference>
<dbReference type="Pfam" id="PF10799">
    <property type="entry name" value="YliH"/>
    <property type="match status" value="1"/>
</dbReference>
<evidence type="ECO:0000313" key="2">
    <source>
        <dbReference type="Proteomes" id="UP000198975"/>
    </source>
</evidence>
<proteinExistence type="predicted"/>
<sequence length="127" mass="14389">MTVDEMARRLLTKLVTCRSDLAGYIQLLKAKGYMSVSETDRLRERFFALALEIRDKGERLSQMPDRDARGALYRAEEALSSAAVCLMSGRQDCPTYITVNADKLERSLNVLSYCVQYLSERAPLEEA</sequence>
<organism evidence="1 2">
    <name type="scientific">Kosakonia oryzendophytica</name>
    <dbReference type="NCBI Taxonomy" id="1005665"/>
    <lineage>
        <taxon>Bacteria</taxon>
        <taxon>Pseudomonadati</taxon>
        <taxon>Pseudomonadota</taxon>
        <taxon>Gammaproteobacteria</taxon>
        <taxon>Enterobacterales</taxon>
        <taxon>Enterobacteriaceae</taxon>
        <taxon>Kosakonia</taxon>
    </lineage>
</organism>